<dbReference type="AlphaFoldDB" id="A0A1D3TZG3"/>
<dbReference type="Gene3D" id="3.40.50.720">
    <property type="entry name" value="NAD(P)-binding Rossmann-like Domain"/>
    <property type="match status" value="1"/>
</dbReference>
<dbReference type="InterPro" id="IPR050463">
    <property type="entry name" value="Gfo/Idh/MocA_oxidrdct_glycsds"/>
</dbReference>
<dbReference type="Gene3D" id="3.30.360.10">
    <property type="entry name" value="Dihydrodipicolinate Reductase, domain 2"/>
    <property type="match status" value="1"/>
</dbReference>
<keyword evidence="4" id="KW-1185">Reference proteome</keyword>
<gene>
    <name evidence="3" type="ORF">SAMN05421730_10801</name>
</gene>
<evidence type="ECO:0000313" key="4">
    <source>
        <dbReference type="Proteomes" id="UP000199315"/>
    </source>
</evidence>
<evidence type="ECO:0000256" key="1">
    <source>
        <dbReference type="ARBA" id="ARBA00023002"/>
    </source>
</evidence>
<sequence length="394" mass="44816">MEKKKLNVALVGLSFGLEFVAIYCKHPDVDKVYVVDKNQKLLDIARERYSIPKEQCFTDLQQVLDIEEIEAVHLVTPPATHAPFSVRVLNAGKHCGCTIPMGMSIQELEDVIHARKQSGKNYMFMETTIFQREFLYMKELYEKGALGRLQYMSCAHYQDMEGWPDYWNGFPPLMHPTHAVAPCLMLAGHLPDKVYAKGSGKVRKELEEQYGCPFAFESAFISLKDSDITIEMERFLYGVARSYSECFRVYGENKSFEWQQLADEDPVLYTRTGVLEKVDIISDSNEKSNRGSEIKEERIKIPDYAYLLPKEISGFTTNTVYDNENTHLSFAQGGGHGGSHPHLVHEFVRSILEDRPCCIDDIMGAYWTGTGICAHESAMKGGEVIHIPHFENVE</sequence>
<feature type="domain" description="Gfo/Idh/MocA-like oxidoreductase N-terminal" evidence="2">
    <location>
        <begin position="6"/>
        <end position="123"/>
    </location>
</feature>
<accession>A0A1D3TZG3</accession>
<dbReference type="SUPFAM" id="SSF55347">
    <property type="entry name" value="Glyceraldehyde-3-phosphate dehydrogenase-like, C-terminal domain"/>
    <property type="match status" value="1"/>
</dbReference>
<keyword evidence="1" id="KW-0560">Oxidoreductase</keyword>
<protein>
    <submittedName>
        <fullName evidence="3">Predicted dehydrogenase</fullName>
    </submittedName>
</protein>
<organism evidence="3 4">
    <name type="scientific">Anaerobium acetethylicum</name>
    <dbReference type="NCBI Taxonomy" id="1619234"/>
    <lineage>
        <taxon>Bacteria</taxon>
        <taxon>Bacillati</taxon>
        <taxon>Bacillota</taxon>
        <taxon>Clostridia</taxon>
        <taxon>Lachnospirales</taxon>
        <taxon>Lachnospiraceae</taxon>
        <taxon>Anaerobium</taxon>
    </lineage>
</organism>
<dbReference type="Proteomes" id="UP000199315">
    <property type="component" value="Unassembled WGS sequence"/>
</dbReference>
<dbReference type="RefSeq" id="WP_091237150.1">
    <property type="nucleotide sequence ID" value="NZ_FMKA01000080.1"/>
</dbReference>
<dbReference type="SUPFAM" id="SSF51735">
    <property type="entry name" value="NAD(P)-binding Rossmann-fold domains"/>
    <property type="match status" value="1"/>
</dbReference>
<dbReference type="PANTHER" id="PTHR43818:SF11">
    <property type="entry name" value="BCDNA.GH03377"/>
    <property type="match status" value="1"/>
</dbReference>
<dbReference type="PANTHER" id="PTHR43818">
    <property type="entry name" value="BCDNA.GH03377"/>
    <property type="match status" value="1"/>
</dbReference>
<dbReference type="GO" id="GO:0000166">
    <property type="term" value="F:nucleotide binding"/>
    <property type="evidence" value="ECO:0007669"/>
    <property type="project" value="InterPro"/>
</dbReference>
<dbReference type="InterPro" id="IPR000683">
    <property type="entry name" value="Gfo/Idh/MocA-like_OxRdtase_N"/>
</dbReference>
<dbReference type="Pfam" id="PF01408">
    <property type="entry name" value="GFO_IDH_MocA"/>
    <property type="match status" value="1"/>
</dbReference>
<dbReference type="STRING" id="1619234.SAMN05421730_10801"/>
<proteinExistence type="predicted"/>
<dbReference type="OrthoDB" id="9815825at2"/>
<evidence type="ECO:0000259" key="2">
    <source>
        <dbReference type="Pfam" id="PF01408"/>
    </source>
</evidence>
<dbReference type="GO" id="GO:0016491">
    <property type="term" value="F:oxidoreductase activity"/>
    <property type="evidence" value="ECO:0007669"/>
    <property type="project" value="UniProtKB-KW"/>
</dbReference>
<name>A0A1D3TZG3_9FIRM</name>
<reference evidence="3 4" key="1">
    <citation type="submission" date="2016-09" db="EMBL/GenBank/DDBJ databases">
        <authorList>
            <person name="Capua I."/>
            <person name="De Benedictis P."/>
            <person name="Joannis T."/>
            <person name="Lombin L.H."/>
            <person name="Cattoli G."/>
        </authorList>
    </citation>
    <scope>NUCLEOTIDE SEQUENCE [LARGE SCALE GENOMIC DNA]</scope>
    <source>
        <strain evidence="3 4">GluBS11</strain>
    </source>
</reference>
<dbReference type="EMBL" id="FMKA01000080">
    <property type="protein sequence ID" value="SCP99969.1"/>
    <property type="molecule type" value="Genomic_DNA"/>
</dbReference>
<evidence type="ECO:0000313" key="3">
    <source>
        <dbReference type="EMBL" id="SCP99969.1"/>
    </source>
</evidence>
<dbReference type="InterPro" id="IPR036291">
    <property type="entry name" value="NAD(P)-bd_dom_sf"/>
</dbReference>